<proteinExistence type="predicted"/>
<dbReference type="EMBL" id="VDLU01000001">
    <property type="protein sequence ID" value="TNJ29658.1"/>
    <property type="molecule type" value="Genomic_DNA"/>
</dbReference>
<organism evidence="2 3">
    <name type="scientific">Giardia muris</name>
    <dbReference type="NCBI Taxonomy" id="5742"/>
    <lineage>
        <taxon>Eukaryota</taxon>
        <taxon>Metamonada</taxon>
        <taxon>Diplomonadida</taxon>
        <taxon>Hexamitidae</taxon>
        <taxon>Giardiinae</taxon>
        <taxon>Giardia</taxon>
    </lineage>
</organism>
<evidence type="ECO:0000313" key="2">
    <source>
        <dbReference type="EMBL" id="TNJ29658.1"/>
    </source>
</evidence>
<dbReference type="Pfam" id="PF14555">
    <property type="entry name" value="UBA_4"/>
    <property type="match status" value="1"/>
</dbReference>
<sequence>MCTIRELCLRHDVELIDETVPHVEDLLRSPRTTDEIQDELCCLLGFDALDLITELLSNREELVKASIETELRDIMQIDEFGDLTEREIKANLAGDRMILEAPPPEALESQSQYESMSRDDWHCYYLKMSLGLADIEAVSLLRRCDWDIEKAIDTYYNENEERWISVSSSTESMNLDVDEQVSDDLVEYVPPIIRGRTVSMPDDKRVYALNRPPRYRVLGTKATDLHYFKVHDAENKVRNDINALVEKMQGRPDRHLCAYKYHIITGRGLHSSGPPALRNMVMDLLRSHKIHHRLMTELKGGAIEATITGDLHQL</sequence>
<accession>A0A4Z1T1T0</accession>
<comment type="caution">
    <text evidence="2">The sequence shown here is derived from an EMBL/GenBank/DDBJ whole genome shotgun (WGS) entry which is preliminary data.</text>
</comment>
<reference evidence="2 3" key="1">
    <citation type="submission" date="2019-05" db="EMBL/GenBank/DDBJ databases">
        <title>The compact genome of Giardia muris reveals important steps in the evolution of intestinal protozoan parasites.</title>
        <authorList>
            <person name="Xu F."/>
            <person name="Jimenez-Gonzalez A."/>
            <person name="Einarsson E."/>
            <person name="Astvaldsson A."/>
            <person name="Peirasmaki D."/>
            <person name="Eckmann L."/>
            <person name="Andersson J.O."/>
            <person name="Svard S.G."/>
            <person name="Jerlstrom-Hultqvist J."/>
        </authorList>
    </citation>
    <scope>NUCLEOTIDE SEQUENCE [LARGE SCALE GENOMIC DNA]</scope>
    <source>
        <strain evidence="2 3">Roberts-Thomson</strain>
    </source>
</reference>
<dbReference type="VEuPathDB" id="GiardiaDB:GMRT_16312"/>
<dbReference type="SUPFAM" id="SSF160443">
    <property type="entry name" value="SMR domain-like"/>
    <property type="match status" value="1"/>
</dbReference>
<evidence type="ECO:0000313" key="3">
    <source>
        <dbReference type="Proteomes" id="UP000315496"/>
    </source>
</evidence>
<name>A0A4Z1T1T0_GIAMU</name>
<dbReference type="Proteomes" id="UP000315496">
    <property type="component" value="Chromosome 1"/>
</dbReference>
<gene>
    <name evidence="2" type="ORF">GMRT_16312</name>
</gene>
<dbReference type="Gene3D" id="3.30.1370.110">
    <property type="match status" value="1"/>
</dbReference>
<evidence type="ECO:0000259" key="1">
    <source>
        <dbReference type="PROSITE" id="PS50828"/>
    </source>
</evidence>
<dbReference type="InterPro" id="IPR036063">
    <property type="entry name" value="Smr_dom_sf"/>
</dbReference>
<dbReference type="InterPro" id="IPR002625">
    <property type="entry name" value="Smr_dom"/>
</dbReference>
<dbReference type="AlphaFoldDB" id="A0A4Z1T1T0"/>
<protein>
    <submittedName>
        <fullName evidence="2">Smr domain-containing protein</fullName>
    </submittedName>
</protein>
<dbReference type="PROSITE" id="PS50828">
    <property type="entry name" value="SMR"/>
    <property type="match status" value="1"/>
</dbReference>
<keyword evidence="3" id="KW-1185">Reference proteome</keyword>
<dbReference type="CDD" id="cd14273">
    <property type="entry name" value="UBA_TAP-C_like"/>
    <property type="match status" value="1"/>
</dbReference>
<dbReference type="OrthoDB" id="3231855at2759"/>
<feature type="domain" description="Smr" evidence="1">
    <location>
        <begin position="223"/>
        <end position="308"/>
    </location>
</feature>